<evidence type="ECO:0000259" key="1">
    <source>
        <dbReference type="Pfam" id="PF13577"/>
    </source>
</evidence>
<keyword evidence="3" id="KW-1185">Reference proteome</keyword>
<gene>
    <name evidence="2" type="ORF">V5O49_03070</name>
</gene>
<feature type="domain" description="SnoaL-like" evidence="1">
    <location>
        <begin position="13"/>
        <end position="134"/>
    </location>
</feature>
<dbReference type="InterPro" id="IPR037401">
    <property type="entry name" value="SnoaL-like"/>
</dbReference>
<dbReference type="EMBL" id="JBAGLP010000105">
    <property type="protein sequence ID" value="MEG3614098.1"/>
    <property type="molecule type" value="Genomic_DNA"/>
</dbReference>
<comment type="caution">
    <text evidence="2">The sequence shown here is derived from an EMBL/GenBank/DDBJ whole genome shotgun (WGS) entry which is preliminary data.</text>
</comment>
<name>A0ABU7Z3X2_9MICO</name>
<protein>
    <submittedName>
        <fullName evidence="2">Nuclear transport factor 2 family protein</fullName>
    </submittedName>
</protein>
<organism evidence="2 3">
    <name type="scientific">Isoptericola haloaureus</name>
    <dbReference type="NCBI Taxonomy" id="1542902"/>
    <lineage>
        <taxon>Bacteria</taxon>
        <taxon>Bacillati</taxon>
        <taxon>Actinomycetota</taxon>
        <taxon>Actinomycetes</taxon>
        <taxon>Micrococcales</taxon>
        <taxon>Promicromonosporaceae</taxon>
        <taxon>Isoptericola</taxon>
    </lineage>
</organism>
<sequence>MRPDDDLEERLDRLESTQALYRVVAEYAHGADNRDLSRFLATFHPDATWDVGVARFVGHDQIRAAIEHQWDSQPQMHHWTSNTSITLTGRDAAEGVSSVAALTRRADGRWLLSAGSYLDSFERRAGSWAIATRRAVVHSSVDVTGDDAGAPPPSGPGSP</sequence>
<dbReference type="SUPFAM" id="SSF54427">
    <property type="entry name" value="NTF2-like"/>
    <property type="match status" value="1"/>
</dbReference>
<reference evidence="2" key="1">
    <citation type="journal article" date="2024" name="Antonie Van Leeuwenhoek">
        <title>Isoptericola haloaureus sp. nov., a dimorphic actinobacterium isolated from mangrove sediments of southeast India, implicating biosaline agricultural significance through nitrogen fixation and salt tolerance genes.</title>
        <authorList>
            <person name="Prathaban M."/>
            <person name="Prathiviraj R."/>
            <person name="Ravichandran M."/>
            <person name="Natarajan S.D."/>
            <person name="Sobanaa M."/>
            <person name="Hari Krishna Kumar S."/>
            <person name="Chandrasekar V."/>
            <person name="Selvin J."/>
        </authorList>
    </citation>
    <scope>NUCLEOTIDE SEQUENCE</scope>
    <source>
        <strain evidence="2">MP1014</strain>
    </source>
</reference>
<dbReference type="InterPro" id="IPR032710">
    <property type="entry name" value="NTF2-like_dom_sf"/>
</dbReference>
<proteinExistence type="predicted"/>
<dbReference type="CDD" id="cd00531">
    <property type="entry name" value="NTF2_like"/>
    <property type="match status" value="1"/>
</dbReference>
<evidence type="ECO:0000313" key="3">
    <source>
        <dbReference type="Proteomes" id="UP001310387"/>
    </source>
</evidence>
<evidence type="ECO:0000313" key="2">
    <source>
        <dbReference type="EMBL" id="MEG3614098.1"/>
    </source>
</evidence>
<dbReference type="Pfam" id="PF13577">
    <property type="entry name" value="SnoaL_4"/>
    <property type="match status" value="1"/>
</dbReference>
<accession>A0ABU7Z3X2</accession>
<dbReference type="Gene3D" id="3.10.450.50">
    <property type="match status" value="1"/>
</dbReference>
<reference evidence="2" key="2">
    <citation type="submission" date="2024-02" db="EMBL/GenBank/DDBJ databases">
        <authorList>
            <person name="Prathaban M."/>
            <person name="Mythili R."/>
            <person name="Sharmila Devi N."/>
            <person name="Sobanaa M."/>
            <person name="Prathiviraj R."/>
            <person name="Selvin J."/>
        </authorList>
    </citation>
    <scope>NUCLEOTIDE SEQUENCE</scope>
    <source>
        <strain evidence="2">MP1014</strain>
    </source>
</reference>
<dbReference type="Proteomes" id="UP001310387">
    <property type="component" value="Unassembled WGS sequence"/>
</dbReference>
<dbReference type="RefSeq" id="WP_332900937.1">
    <property type="nucleotide sequence ID" value="NZ_JBAGLP010000105.1"/>
</dbReference>